<reference evidence="1" key="2">
    <citation type="submission" date="2025-08" db="UniProtKB">
        <authorList>
            <consortium name="Ensembl"/>
        </authorList>
    </citation>
    <scope>IDENTIFICATION</scope>
    <source>
        <strain evidence="1">Glennie</strain>
    </source>
</reference>
<sequence>MGLRAWLGALRSCCRRCCDTHCDPRCDCDSLCPGPAAPNADAEKEPLVRETNPYTSFGVTVVRDDEKNLWSIPHDVSHTEADDDRILYNLIVIRNQQARDSEKWQKLNYDIYALRQIRREVQNRWKRILEDLGFQKEADSLLSVTYLSTISDSQNTRKAREMLLKLAEETSIFPNSWGLSERYLFVVDRLIALDAAEEFLRLASHAYPRRPCVPPTNGHQKELKHLSVPGP</sequence>
<dbReference type="FunCoup" id="A0A6I8PFY2">
    <property type="interactions" value="210"/>
</dbReference>
<dbReference type="KEGG" id="oaa:100077232"/>
<dbReference type="CTD" id="55686"/>
<dbReference type="GeneID" id="100077232"/>
<dbReference type="PANTHER" id="PTHR34340">
    <property type="entry name" value="MELANOREGULIN"/>
    <property type="match status" value="1"/>
</dbReference>
<dbReference type="GO" id="GO:0042470">
    <property type="term" value="C:melanosome"/>
    <property type="evidence" value="ECO:0000318"/>
    <property type="project" value="GO_Central"/>
</dbReference>
<protein>
    <submittedName>
        <fullName evidence="1">Melanoregulin</fullName>
    </submittedName>
</protein>
<gene>
    <name evidence="1" type="primary">MREG</name>
</gene>
<dbReference type="GO" id="GO:0032402">
    <property type="term" value="P:melanosome transport"/>
    <property type="evidence" value="ECO:0000318"/>
    <property type="project" value="GO_Central"/>
</dbReference>
<dbReference type="Ensembl" id="ENSOANT00000062527.1">
    <property type="protein sequence ID" value="ENSOANP00000051501.1"/>
    <property type="gene ID" value="ENSOANG00000036014.1"/>
</dbReference>
<dbReference type="Bgee" id="ENSOANG00000036014">
    <property type="expression patterns" value="Expressed in fibroblast and 8 other cell types or tissues"/>
</dbReference>
<dbReference type="Proteomes" id="UP000002279">
    <property type="component" value="Chromosome 7"/>
</dbReference>
<dbReference type="OrthoDB" id="10015106at2759"/>
<dbReference type="InterPro" id="IPR031638">
    <property type="entry name" value="Melanoregulin"/>
</dbReference>
<evidence type="ECO:0000313" key="2">
    <source>
        <dbReference type="Proteomes" id="UP000002279"/>
    </source>
</evidence>
<dbReference type="InParanoid" id="A0A6I8PFY2"/>
<proteinExistence type="predicted"/>
<dbReference type="RefSeq" id="XP_028924049.1">
    <property type="nucleotide sequence ID" value="XM_029068216.1"/>
</dbReference>
<reference evidence="1" key="3">
    <citation type="submission" date="2025-09" db="UniProtKB">
        <authorList>
            <consortium name="Ensembl"/>
        </authorList>
    </citation>
    <scope>IDENTIFICATION</scope>
    <source>
        <strain evidence="1">Glennie</strain>
    </source>
</reference>
<dbReference type="OMA" id="CRCLEEP"/>
<reference evidence="1 2" key="1">
    <citation type="journal article" date="2008" name="Nature">
        <title>Genome analysis of the platypus reveals unique signatures of evolution.</title>
        <authorList>
            <person name="Warren W.C."/>
            <person name="Hillier L.W."/>
            <person name="Marshall Graves J.A."/>
            <person name="Birney E."/>
            <person name="Ponting C.P."/>
            <person name="Grutzner F."/>
            <person name="Belov K."/>
            <person name="Miller W."/>
            <person name="Clarke L."/>
            <person name="Chinwalla A.T."/>
            <person name="Yang S.P."/>
            <person name="Heger A."/>
            <person name="Locke D.P."/>
            <person name="Miethke P."/>
            <person name="Waters P.D."/>
            <person name="Veyrunes F."/>
            <person name="Fulton L."/>
            <person name="Fulton B."/>
            <person name="Graves T."/>
            <person name="Wallis J."/>
            <person name="Puente X.S."/>
            <person name="Lopez-Otin C."/>
            <person name="Ordonez G.R."/>
            <person name="Eichler E.E."/>
            <person name="Chen L."/>
            <person name="Cheng Z."/>
            <person name="Deakin J.E."/>
            <person name="Alsop A."/>
            <person name="Thompson K."/>
            <person name="Kirby P."/>
            <person name="Papenfuss A.T."/>
            <person name="Wakefield M.J."/>
            <person name="Olender T."/>
            <person name="Lancet D."/>
            <person name="Huttley G.A."/>
            <person name="Smit A.F."/>
            <person name="Pask A."/>
            <person name="Temple-Smith P."/>
            <person name="Batzer M.A."/>
            <person name="Walker J.A."/>
            <person name="Konkel M.K."/>
            <person name="Harris R.S."/>
            <person name="Whittington C.M."/>
            <person name="Wong E.S."/>
            <person name="Gemmell N.J."/>
            <person name="Buschiazzo E."/>
            <person name="Vargas Jentzsch I.M."/>
            <person name="Merkel A."/>
            <person name="Schmitz J."/>
            <person name="Zemann A."/>
            <person name="Churakov G."/>
            <person name="Kriegs J.O."/>
            <person name="Brosius J."/>
            <person name="Murchison E.P."/>
            <person name="Sachidanandam R."/>
            <person name="Smith C."/>
            <person name="Hannon G.J."/>
            <person name="Tsend-Ayush E."/>
            <person name="McMillan D."/>
            <person name="Attenborough R."/>
            <person name="Rens W."/>
            <person name="Ferguson-Smith M."/>
            <person name="Lefevre C.M."/>
            <person name="Sharp J.A."/>
            <person name="Nicholas K.R."/>
            <person name="Ray D.A."/>
            <person name="Kube M."/>
            <person name="Reinhardt R."/>
            <person name="Pringle T.H."/>
            <person name="Taylor J."/>
            <person name="Jones R.C."/>
            <person name="Nixon B."/>
            <person name="Dacheux J.L."/>
            <person name="Niwa H."/>
            <person name="Sekita Y."/>
            <person name="Huang X."/>
            <person name="Stark A."/>
            <person name="Kheradpour P."/>
            <person name="Kellis M."/>
            <person name="Flicek P."/>
            <person name="Chen Y."/>
            <person name="Webber C."/>
            <person name="Hardison R."/>
            <person name="Nelson J."/>
            <person name="Hallsworth-Pepin K."/>
            <person name="Delehaunty K."/>
            <person name="Markovic C."/>
            <person name="Minx P."/>
            <person name="Feng Y."/>
            <person name="Kremitzki C."/>
            <person name="Mitreva M."/>
            <person name="Glasscock J."/>
            <person name="Wylie T."/>
            <person name="Wohldmann P."/>
            <person name="Thiru P."/>
            <person name="Nhan M.N."/>
            <person name="Pohl C.S."/>
            <person name="Smith S.M."/>
            <person name="Hou S."/>
            <person name="Nefedov M."/>
            <person name="de Jong P.J."/>
            <person name="Renfree M.B."/>
            <person name="Mardis E.R."/>
            <person name="Wilson R.K."/>
        </authorList>
    </citation>
    <scope>NUCLEOTIDE SEQUENCE [LARGE SCALE GENOMIC DNA]</scope>
    <source>
        <strain evidence="1 2">Glennie</strain>
    </source>
</reference>
<dbReference type="GeneTree" id="ENSGT00390000008926"/>
<name>A0A6I8PFY2_ORNAN</name>
<dbReference type="GO" id="GO:0030318">
    <property type="term" value="P:melanocyte differentiation"/>
    <property type="evidence" value="ECO:0000318"/>
    <property type="project" value="GO_Central"/>
</dbReference>
<dbReference type="PANTHER" id="PTHR34340:SF3">
    <property type="entry name" value="MELANOREGULIN"/>
    <property type="match status" value="1"/>
</dbReference>
<organism evidence="1 2">
    <name type="scientific">Ornithorhynchus anatinus</name>
    <name type="common">Duckbill platypus</name>
    <dbReference type="NCBI Taxonomy" id="9258"/>
    <lineage>
        <taxon>Eukaryota</taxon>
        <taxon>Metazoa</taxon>
        <taxon>Chordata</taxon>
        <taxon>Craniata</taxon>
        <taxon>Vertebrata</taxon>
        <taxon>Euteleostomi</taxon>
        <taxon>Mammalia</taxon>
        <taxon>Monotremata</taxon>
        <taxon>Ornithorhynchidae</taxon>
        <taxon>Ornithorhynchus</taxon>
    </lineage>
</organism>
<keyword evidence="2" id="KW-1185">Reference proteome</keyword>
<dbReference type="Pfam" id="PF15812">
    <property type="entry name" value="MREG"/>
    <property type="match status" value="1"/>
</dbReference>
<evidence type="ECO:0000313" key="1">
    <source>
        <dbReference type="Ensembl" id="ENSOANP00000051501.1"/>
    </source>
</evidence>
<dbReference type="AlphaFoldDB" id="A0A6I8PFY2"/>
<accession>A0A6I8PFY2</accession>